<evidence type="ECO:0000256" key="4">
    <source>
        <dbReference type="HAMAP-Rule" id="MF_00211"/>
    </source>
</evidence>
<dbReference type="NCBIfam" id="TIGR01245">
    <property type="entry name" value="trpD"/>
    <property type="match status" value="1"/>
</dbReference>
<dbReference type="InterPro" id="IPR005940">
    <property type="entry name" value="Anthranilate_Pribosyl_Tfrase"/>
</dbReference>
<gene>
    <name evidence="4 7" type="primary">trpD</name>
    <name evidence="7" type="ORF">CKO13_06675</name>
</gene>
<feature type="binding site" evidence="4">
    <location>
        <position position="82"/>
    </location>
    <ligand>
        <name>5-phospho-alpha-D-ribose 1-diphosphate</name>
        <dbReference type="ChEBI" id="CHEBI:58017"/>
    </ligand>
</feature>
<feature type="binding site" evidence="4">
    <location>
        <position position="113"/>
    </location>
    <ligand>
        <name>anthranilate</name>
        <dbReference type="ChEBI" id="CHEBI:16567"/>
        <label>1</label>
    </ligand>
</feature>
<comment type="caution">
    <text evidence="7">The sequence shown here is derived from an EMBL/GenBank/DDBJ whole genome shotgun (WGS) entry which is preliminary data.</text>
</comment>
<dbReference type="GO" id="GO:0016757">
    <property type="term" value="F:glycosyltransferase activity"/>
    <property type="evidence" value="ECO:0007669"/>
    <property type="project" value="UniProtKB-KW"/>
</dbReference>
<evidence type="ECO:0000256" key="2">
    <source>
        <dbReference type="ARBA" id="ARBA00022679"/>
    </source>
</evidence>
<evidence type="ECO:0000256" key="1">
    <source>
        <dbReference type="ARBA" id="ARBA00022676"/>
    </source>
</evidence>
<dbReference type="SUPFAM" id="SSF52418">
    <property type="entry name" value="Nucleoside phosphorylase/phosphoribosyltransferase catalytic domain"/>
    <property type="match status" value="1"/>
</dbReference>
<comment type="caution">
    <text evidence="4">Lacks conserved residue(s) required for the propagation of feature annotation.</text>
</comment>
<dbReference type="Proteomes" id="UP000738126">
    <property type="component" value="Unassembled WGS sequence"/>
</dbReference>
<dbReference type="InterPro" id="IPR036320">
    <property type="entry name" value="Glycosyl_Trfase_fam3_N_dom_sf"/>
</dbReference>
<feature type="binding site" evidence="4">
    <location>
        <position position="122"/>
    </location>
    <ligand>
        <name>5-phospho-alpha-D-ribose 1-diphosphate</name>
        <dbReference type="ChEBI" id="CHEBI:58017"/>
    </ligand>
</feature>
<dbReference type="SUPFAM" id="SSF47648">
    <property type="entry name" value="Nucleoside phosphorylase/phosphoribosyltransferase N-terminal domain"/>
    <property type="match status" value="1"/>
</dbReference>
<protein>
    <recommendedName>
        <fullName evidence="4">Anthranilate phosphoribosyltransferase</fullName>
        <ecNumber evidence="4">2.4.2.18</ecNumber>
    </recommendedName>
</protein>
<feature type="domain" description="Glycosyl transferase family 3" evidence="5">
    <location>
        <begin position="76"/>
        <end position="325"/>
    </location>
</feature>
<keyword evidence="2 4" id="KW-0808">Transferase</keyword>
<keyword evidence="3 4" id="KW-0822">Tryptophan biosynthesis</keyword>
<comment type="catalytic activity">
    <reaction evidence="4">
        <text>N-(5-phospho-beta-D-ribosyl)anthranilate + diphosphate = 5-phospho-alpha-D-ribose 1-diphosphate + anthranilate</text>
        <dbReference type="Rhea" id="RHEA:11768"/>
        <dbReference type="ChEBI" id="CHEBI:16567"/>
        <dbReference type="ChEBI" id="CHEBI:18277"/>
        <dbReference type="ChEBI" id="CHEBI:33019"/>
        <dbReference type="ChEBI" id="CHEBI:58017"/>
        <dbReference type="EC" id="2.4.2.18"/>
    </reaction>
</comment>
<evidence type="ECO:0000259" key="6">
    <source>
        <dbReference type="Pfam" id="PF02885"/>
    </source>
</evidence>
<dbReference type="InterPro" id="IPR017459">
    <property type="entry name" value="Glycosyl_Trfase_fam3_N_dom"/>
</dbReference>
<dbReference type="EMBL" id="NRSH01000061">
    <property type="protein sequence ID" value="MBK1726711.1"/>
    <property type="molecule type" value="Genomic_DNA"/>
</dbReference>
<comment type="subunit">
    <text evidence="4">Homodimer.</text>
</comment>
<dbReference type="Pfam" id="PF02885">
    <property type="entry name" value="Glycos_trans_3N"/>
    <property type="match status" value="1"/>
</dbReference>
<feature type="binding site" evidence="4">
    <location>
        <begin position="92"/>
        <end position="95"/>
    </location>
    <ligand>
        <name>5-phospho-alpha-D-ribose 1-diphosphate</name>
        <dbReference type="ChEBI" id="CHEBI:58017"/>
    </ligand>
</feature>
<accession>A0ABS1E4P2</accession>
<dbReference type="HAMAP" id="MF_00211">
    <property type="entry name" value="TrpD"/>
    <property type="match status" value="1"/>
</dbReference>
<keyword evidence="8" id="KW-1185">Reference proteome</keyword>
<comment type="pathway">
    <text evidence="4">Amino-acid biosynthesis; L-tryptophan biosynthesis; L-tryptophan from chorismate: step 2/5.</text>
</comment>
<sequence length="341" mass="34891">MEMQEAIRRLSARGDLQPEEMAEVMRTIMTGGATPAQIGGFLIGLGLKGETVGEIAAAAGVMRELAERVEADDVASLVDTCGTGGDASGTLNVSTAAAFVAAAGGAPVAKHGNRSVSSRSGSADLLEACGASLALDSAGVGECLRRCGVGFLFAPQHHGAMRHAVGPRRELGVRTLFNLLGPLTNPAGAQRQLLGVFDARWVRPVAEVLRELGSVHVLVVHAEDGLDEISIAAPTRVAELRGGEVREYTLTPAELGLAEAPLSAVTVASAEDSLALIRAAFAGEPTPAAELIAANAGAALYVADRAASLREGVERARELMASGAAAEALERFAATSRELAG</sequence>
<organism evidence="7 8">
    <name type="scientific">Halorhodospira neutriphila</name>
    <dbReference type="NCBI Taxonomy" id="168379"/>
    <lineage>
        <taxon>Bacteria</taxon>
        <taxon>Pseudomonadati</taxon>
        <taxon>Pseudomonadota</taxon>
        <taxon>Gammaproteobacteria</taxon>
        <taxon>Chromatiales</taxon>
        <taxon>Ectothiorhodospiraceae</taxon>
        <taxon>Halorhodospira</taxon>
    </lineage>
</organism>
<evidence type="ECO:0000259" key="5">
    <source>
        <dbReference type="Pfam" id="PF00591"/>
    </source>
</evidence>
<feature type="binding site" evidence="4">
    <location>
        <position position="82"/>
    </location>
    <ligand>
        <name>anthranilate</name>
        <dbReference type="ChEBI" id="CHEBI:16567"/>
        <label>1</label>
    </ligand>
</feature>
<feature type="binding site" evidence="4">
    <location>
        <position position="94"/>
    </location>
    <ligand>
        <name>Mg(2+)</name>
        <dbReference type="ChEBI" id="CHEBI:18420"/>
        <label>1</label>
    </ligand>
</feature>
<dbReference type="EC" id="2.4.2.18" evidence="4"/>
<keyword evidence="1 4" id="KW-0328">Glycosyltransferase</keyword>
<feature type="binding site" evidence="4">
    <location>
        <position position="228"/>
    </location>
    <ligand>
        <name>Mg(2+)</name>
        <dbReference type="ChEBI" id="CHEBI:18420"/>
        <label>2</label>
    </ligand>
</feature>
<dbReference type="Gene3D" id="1.20.970.10">
    <property type="entry name" value="Transferase, Pyrimidine Nucleoside Phosphorylase, Chain C"/>
    <property type="match status" value="1"/>
</dbReference>
<evidence type="ECO:0000256" key="3">
    <source>
        <dbReference type="ARBA" id="ARBA00022822"/>
    </source>
</evidence>
<dbReference type="PANTHER" id="PTHR43285">
    <property type="entry name" value="ANTHRANILATE PHOSPHORIBOSYLTRANSFERASE"/>
    <property type="match status" value="1"/>
</dbReference>
<feature type="binding site" evidence="4">
    <location>
        <begin position="110"/>
        <end position="118"/>
    </location>
    <ligand>
        <name>5-phospho-alpha-D-ribose 1-diphosphate</name>
        <dbReference type="ChEBI" id="CHEBI:58017"/>
    </ligand>
</feature>
<proteinExistence type="inferred from homology"/>
<dbReference type="PANTHER" id="PTHR43285:SF2">
    <property type="entry name" value="ANTHRANILATE PHOSPHORIBOSYLTRANSFERASE"/>
    <property type="match status" value="1"/>
</dbReference>
<keyword evidence="4" id="KW-0479">Metal-binding</keyword>
<dbReference type="Gene3D" id="3.40.1030.10">
    <property type="entry name" value="Nucleoside phosphorylase/phosphoribosyltransferase catalytic domain"/>
    <property type="match status" value="1"/>
</dbReference>
<feature type="binding site" evidence="4">
    <location>
        <position position="228"/>
    </location>
    <ligand>
        <name>Mg(2+)</name>
        <dbReference type="ChEBI" id="CHEBI:18420"/>
        <label>1</label>
    </ligand>
</feature>
<feature type="binding site" evidence="4">
    <location>
        <position position="227"/>
    </location>
    <ligand>
        <name>Mg(2+)</name>
        <dbReference type="ChEBI" id="CHEBI:18420"/>
        <label>2</label>
    </ligand>
</feature>
<reference evidence="7 8" key="1">
    <citation type="journal article" date="2020" name="Microorganisms">
        <title>Osmotic Adaptation and Compatible Solute Biosynthesis of Phototrophic Bacteria as Revealed from Genome Analyses.</title>
        <authorList>
            <person name="Imhoff J.F."/>
            <person name="Rahn T."/>
            <person name="Kunzel S."/>
            <person name="Keller A."/>
            <person name="Neulinger S.C."/>
        </authorList>
    </citation>
    <scope>NUCLEOTIDE SEQUENCE [LARGE SCALE GENOMIC DNA]</scope>
    <source>
        <strain evidence="7 8">DSM 15116</strain>
    </source>
</reference>
<feature type="domain" description="Glycosyl transferase family 3 N-terminal" evidence="6">
    <location>
        <begin position="4"/>
        <end position="66"/>
    </location>
</feature>
<evidence type="ECO:0000313" key="7">
    <source>
        <dbReference type="EMBL" id="MBK1726711.1"/>
    </source>
</evidence>
<feature type="binding site" evidence="4">
    <location>
        <position position="90"/>
    </location>
    <ligand>
        <name>5-phospho-alpha-D-ribose 1-diphosphate</name>
        <dbReference type="ChEBI" id="CHEBI:58017"/>
    </ligand>
</feature>
<feature type="binding site" evidence="4">
    <location>
        <position position="168"/>
    </location>
    <ligand>
        <name>anthranilate</name>
        <dbReference type="ChEBI" id="CHEBI:16567"/>
        <label>2</label>
    </ligand>
</feature>
<feature type="binding site" evidence="4">
    <location>
        <begin position="85"/>
        <end position="86"/>
    </location>
    <ligand>
        <name>5-phospho-alpha-D-ribose 1-diphosphate</name>
        <dbReference type="ChEBI" id="CHEBI:58017"/>
    </ligand>
</feature>
<dbReference type="RefSeq" id="WP_200258303.1">
    <property type="nucleotide sequence ID" value="NZ_NRSH01000061.1"/>
</dbReference>
<keyword evidence="4" id="KW-0028">Amino-acid biosynthesis</keyword>
<dbReference type="InterPro" id="IPR000312">
    <property type="entry name" value="Glycosyl_Trfase_fam3"/>
</dbReference>
<keyword evidence="4" id="KW-0057">Aromatic amino acid biosynthesis</keyword>
<dbReference type="Pfam" id="PF00591">
    <property type="entry name" value="Glycos_transf_3"/>
    <property type="match status" value="1"/>
</dbReference>
<evidence type="ECO:0000313" key="8">
    <source>
        <dbReference type="Proteomes" id="UP000738126"/>
    </source>
</evidence>
<name>A0ABS1E4P2_9GAMM</name>
<comment type="similarity">
    <text evidence="4">Belongs to the anthranilate phosphoribosyltransferase family.</text>
</comment>
<comment type="function">
    <text evidence="4">Catalyzes the transfer of the phosphoribosyl group of 5-phosphorylribose-1-pyrophosphate (PRPP) to anthranilate to yield N-(5'-phosphoribosyl)-anthranilate (PRA).</text>
</comment>
<keyword evidence="4" id="KW-0460">Magnesium</keyword>
<dbReference type="InterPro" id="IPR035902">
    <property type="entry name" value="Nuc_phospho_transferase"/>
</dbReference>
<comment type="cofactor">
    <cofactor evidence="4">
        <name>Mg(2+)</name>
        <dbReference type="ChEBI" id="CHEBI:18420"/>
    </cofactor>
    <text evidence="4">Binds 2 magnesium ions per monomer.</text>
</comment>